<keyword evidence="3" id="KW-1185">Reference proteome</keyword>
<evidence type="ECO:0000313" key="4">
    <source>
        <dbReference type="WBParaSite" id="ASIM_0000337401-mRNA-1"/>
    </source>
</evidence>
<proteinExistence type="predicted"/>
<gene>
    <name evidence="2" type="ORF">ASIM_LOCUS3216</name>
</gene>
<evidence type="ECO:0000313" key="3">
    <source>
        <dbReference type="Proteomes" id="UP000267096"/>
    </source>
</evidence>
<sequence length="126" mass="13864">MSEWFKALPSGVGTLNGRESAHVMLIWRLPPEIGEWSKVKPATFLLMADYEDDGKNDSLKHITQKMIGEVAIDKECDLQNPPSEEYTFGIGSGIKKVGETTQTATEQSPSRVSSPVVAQEQKADAR</sequence>
<dbReference type="Proteomes" id="UP000267096">
    <property type="component" value="Unassembled WGS sequence"/>
</dbReference>
<reference evidence="4" key="1">
    <citation type="submission" date="2017-02" db="UniProtKB">
        <authorList>
            <consortium name="WormBaseParasite"/>
        </authorList>
    </citation>
    <scope>IDENTIFICATION</scope>
</reference>
<dbReference type="WBParaSite" id="ASIM_0000337401-mRNA-1">
    <property type="protein sequence ID" value="ASIM_0000337401-mRNA-1"/>
    <property type="gene ID" value="ASIM_0000337401"/>
</dbReference>
<feature type="region of interest" description="Disordered" evidence="1">
    <location>
        <begin position="98"/>
        <end position="126"/>
    </location>
</feature>
<accession>A0A0M3J732</accession>
<name>A0A0M3J732_ANISI</name>
<dbReference type="AlphaFoldDB" id="A0A0M3J732"/>
<dbReference type="OrthoDB" id="5877264at2759"/>
<feature type="compositionally biased region" description="Polar residues" evidence="1">
    <location>
        <begin position="99"/>
        <end position="113"/>
    </location>
</feature>
<evidence type="ECO:0000256" key="1">
    <source>
        <dbReference type="SAM" id="MobiDB-lite"/>
    </source>
</evidence>
<reference evidence="2 3" key="2">
    <citation type="submission" date="2018-11" db="EMBL/GenBank/DDBJ databases">
        <authorList>
            <consortium name="Pathogen Informatics"/>
        </authorList>
    </citation>
    <scope>NUCLEOTIDE SEQUENCE [LARGE SCALE GENOMIC DNA]</scope>
</reference>
<dbReference type="EMBL" id="UYRR01004825">
    <property type="protein sequence ID" value="VDK21354.1"/>
    <property type="molecule type" value="Genomic_DNA"/>
</dbReference>
<organism evidence="4">
    <name type="scientific">Anisakis simplex</name>
    <name type="common">Herring worm</name>
    <dbReference type="NCBI Taxonomy" id="6269"/>
    <lineage>
        <taxon>Eukaryota</taxon>
        <taxon>Metazoa</taxon>
        <taxon>Ecdysozoa</taxon>
        <taxon>Nematoda</taxon>
        <taxon>Chromadorea</taxon>
        <taxon>Rhabditida</taxon>
        <taxon>Spirurina</taxon>
        <taxon>Ascaridomorpha</taxon>
        <taxon>Ascaridoidea</taxon>
        <taxon>Anisakidae</taxon>
        <taxon>Anisakis</taxon>
        <taxon>Anisakis simplex complex</taxon>
    </lineage>
</organism>
<evidence type="ECO:0000313" key="2">
    <source>
        <dbReference type="EMBL" id="VDK21354.1"/>
    </source>
</evidence>
<protein>
    <submittedName>
        <fullName evidence="4">Phage_base_V domain-containing protein</fullName>
    </submittedName>
</protein>